<feature type="domain" description="ATPase V1 complex subunit H C-terminal" evidence="6">
    <location>
        <begin position="355"/>
        <end position="467"/>
    </location>
</feature>
<accession>A0A6P6RPQ3</accession>
<dbReference type="InterPro" id="IPR016024">
    <property type="entry name" value="ARM-type_fold"/>
</dbReference>
<keyword evidence="4 5" id="KW-0406">Ion transport</keyword>
<evidence type="ECO:0000256" key="5">
    <source>
        <dbReference type="PIRNR" id="PIRNR032184"/>
    </source>
</evidence>
<dbReference type="Gene3D" id="1.25.10.10">
    <property type="entry name" value="Leucine-rich Repeat Variant"/>
    <property type="match status" value="1"/>
</dbReference>
<evidence type="ECO:0000256" key="1">
    <source>
        <dbReference type="ARBA" id="ARBA00008613"/>
    </source>
</evidence>
<dbReference type="PANTHER" id="PTHR10698:SF0">
    <property type="entry name" value="V-TYPE PROTON ATPASE SUBUNIT H"/>
    <property type="match status" value="1"/>
</dbReference>
<evidence type="ECO:0000259" key="6">
    <source>
        <dbReference type="Pfam" id="PF11698"/>
    </source>
</evidence>
<evidence type="ECO:0000256" key="2">
    <source>
        <dbReference type="ARBA" id="ARBA00022448"/>
    </source>
</evidence>
<evidence type="ECO:0000313" key="7">
    <source>
        <dbReference type="Proteomes" id="UP000515125"/>
    </source>
</evidence>
<dbReference type="Pfam" id="PF03224">
    <property type="entry name" value="V-ATPase_H_N"/>
    <property type="match status" value="1"/>
</dbReference>
<dbReference type="RefSeq" id="XP_026189668.1">
    <property type="nucleotide sequence ID" value="XM_026333883.1"/>
</dbReference>
<evidence type="ECO:0000256" key="3">
    <source>
        <dbReference type="ARBA" id="ARBA00022781"/>
    </source>
</evidence>
<proteinExistence type="inferred from homology"/>
<keyword evidence="2 5" id="KW-0813">Transport</keyword>
<dbReference type="InterPro" id="IPR011987">
    <property type="entry name" value="ATPase_V1-cplx_hsu_C"/>
</dbReference>
<dbReference type="PIRSF" id="PIRSF032184">
    <property type="entry name" value="ATPase_V1_H"/>
    <property type="match status" value="1"/>
</dbReference>
<dbReference type="PANTHER" id="PTHR10698">
    <property type="entry name" value="V-TYPE PROTON ATPASE SUBUNIT H"/>
    <property type="match status" value="1"/>
</dbReference>
<keyword evidence="7" id="KW-1185">Reference proteome</keyword>
<comment type="subunit">
    <text evidence="5">V-ATPase is a heteromultimeric enzyme made up of two complexes: the ATP-hydrolytic V1 complex and the proton translocation V0 complex.</text>
</comment>
<dbReference type="Pfam" id="PF11698">
    <property type="entry name" value="V-ATPase_H_C"/>
    <property type="match status" value="1"/>
</dbReference>
<dbReference type="AlphaFoldDB" id="A0A6P6RPQ3"/>
<name>A0A6P6RPQ3_9EIME</name>
<comment type="function">
    <text evidence="5">Subunit of the V1 complex of vacuolar(H+)-ATPase (V-ATPase), a multisubunit enzyme composed of a peripheral complex (V1) that hydrolyzes ATP and a membrane integral complex (V0) that translocates protons. V-ATPase is responsible for acidifying and maintaining the pH of intracellular compartments.</text>
</comment>
<protein>
    <recommendedName>
        <fullName evidence="5">V-type proton ATPase subunit H</fullName>
    </recommendedName>
</protein>
<dbReference type="SUPFAM" id="SSF48371">
    <property type="entry name" value="ARM repeat"/>
    <property type="match status" value="1"/>
</dbReference>
<evidence type="ECO:0000256" key="4">
    <source>
        <dbReference type="ARBA" id="ARBA00023065"/>
    </source>
</evidence>
<gene>
    <name evidence="8" type="primary">LOC34618940</name>
</gene>
<organism evidence="7 8">
    <name type="scientific">Cyclospora cayetanensis</name>
    <dbReference type="NCBI Taxonomy" id="88456"/>
    <lineage>
        <taxon>Eukaryota</taxon>
        <taxon>Sar</taxon>
        <taxon>Alveolata</taxon>
        <taxon>Apicomplexa</taxon>
        <taxon>Conoidasida</taxon>
        <taxon>Coccidia</taxon>
        <taxon>Eucoccidiorida</taxon>
        <taxon>Eimeriorina</taxon>
        <taxon>Eimeriidae</taxon>
        <taxon>Cyclospora</taxon>
    </lineage>
</organism>
<dbReference type="GeneID" id="34618940"/>
<dbReference type="GO" id="GO:0000221">
    <property type="term" value="C:vacuolar proton-transporting V-type ATPase, V1 domain"/>
    <property type="evidence" value="ECO:0007669"/>
    <property type="project" value="UniProtKB-UniRule"/>
</dbReference>
<reference evidence="8" key="1">
    <citation type="submission" date="2025-08" db="UniProtKB">
        <authorList>
            <consortium name="RefSeq"/>
        </authorList>
    </citation>
    <scope>IDENTIFICATION</scope>
</reference>
<dbReference type="OrthoDB" id="10263554at2759"/>
<evidence type="ECO:0000313" key="8">
    <source>
        <dbReference type="RefSeq" id="XP_026189668.1"/>
    </source>
</evidence>
<dbReference type="InterPro" id="IPR038497">
    <property type="entry name" value="ATPase_V1-cplx_hsu_C_sf"/>
</dbReference>
<comment type="similarity">
    <text evidence="1 5">Belongs to the V-ATPase H subunit family.</text>
</comment>
<keyword evidence="3 5" id="KW-0375">Hydrogen ion transport</keyword>
<dbReference type="Gene3D" id="1.25.40.150">
    <property type="entry name" value="V-type ATPase, subunit H, C-terminal domain"/>
    <property type="match status" value="1"/>
</dbReference>
<dbReference type="InterPro" id="IPR004908">
    <property type="entry name" value="ATPase_V1-cplx_hsu"/>
</dbReference>
<dbReference type="InterPro" id="IPR011989">
    <property type="entry name" value="ARM-like"/>
</dbReference>
<dbReference type="Proteomes" id="UP000515125">
    <property type="component" value="Unplaced"/>
</dbReference>
<dbReference type="GO" id="GO:0046961">
    <property type="term" value="F:proton-transporting ATPase activity, rotational mechanism"/>
    <property type="evidence" value="ECO:0007669"/>
    <property type="project" value="UniProtKB-UniRule"/>
</dbReference>
<sequence>MATTNTPPMNVSHDQTEQVQLLGQLVRADGSNCQVKQEAVMERMPEWTLLEGAGLIGKGMAAALSTLHGMTPEERSNAFEEVGECEIPLGAPACEHAAMQEPLMVSALVSVLRLEADLHPAQYALTVLYEAVRENCSRYEAMCGVLAGSNVYGDFMQLLERQGVDTYTGDRAAFMLSGFMCRARTHAFPDDQVQYFVQGLIQQKFPVSESGRLDALVNILKIDRWRPLVWETRGLPDVLQNDLSLMQPAGVIYKAVFCVWLLSFHEGFPLAITEAGILRPTCEVLKECRVEKVVRVGLHVVENLLSCEEAVEIIVEENVAQILTLLEFEKWRDPDMYDEIRACIFALDLKIRQFNNFERYLMELDKGKFKWSVLHSEKFWRENVMVFEKDEFATIQKIEKLLDSDDPTTQAVACYDLGEFARLHPAGKKVCQKFKVKDKVMLLISSKHREVAAEALLCVQKLMLNNWQDVAKPPN</sequence>